<keyword evidence="3" id="KW-0276">Fatty acid metabolism</keyword>
<dbReference type="PANTHER" id="PTHR11941:SF54">
    <property type="entry name" value="ENOYL-COA HYDRATASE, MITOCHONDRIAL"/>
    <property type="match status" value="1"/>
</dbReference>
<sequence length="247" mass="26028">MGHDCPDELDVQLEDGLAVITINRPQARNAIAPETMEQLDRALDKVAGAQALVITGAGDRAFVSGGDLKQLAALRTEAEAAAMAWRMRTLCDRIAEFPAPVIAALNGHALGGGAEVAVAADIRIAAADIKIGFNQVSLAIMPAWGGAERLGALVGRSQALLLAGTGTMLDAAAAERIGLINRVVPRESFDAEWRALARSLANPSAGEIKRVLGGASPDEAVDAFARLWVADEHWEAADRLQQGRKQR</sequence>
<dbReference type="CDD" id="cd06558">
    <property type="entry name" value="crotonase-like"/>
    <property type="match status" value="1"/>
</dbReference>
<accession>A0A1X1T9A2</accession>
<dbReference type="Gene3D" id="3.90.226.10">
    <property type="entry name" value="2-enoyl-CoA Hydratase, Chain A, domain 1"/>
    <property type="match status" value="1"/>
</dbReference>
<dbReference type="STRING" id="188915.AWC02_17230"/>
<comment type="catalytic activity">
    <reaction evidence="5">
        <text>a (3S)-3-hydroxyacyl-CoA = a (2E)-enoyl-CoA + H2O</text>
        <dbReference type="Rhea" id="RHEA:16105"/>
        <dbReference type="ChEBI" id="CHEBI:15377"/>
        <dbReference type="ChEBI" id="CHEBI:57318"/>
        <dbReference type="ChEBI" id="CHEBI:58856"/>
        <dbReference type="EC" id="4.2.1.17"/>
    </reaction>
</comment>
<dbReference type="AlphaFoldDB" id="A0A1X1T9A2"/>
<comment type="function">
    <text evidence="1">Could possibly oxidize fatty acids using specific components.</text>
</comment>
<evidence type="ECO:0000256" key="1">
    <source>
        <dbReference type="ARBA" id="ARBA00002994"/>
    </source>
</evidence>
<keyword evidence="9" id="KW-1185">Reference proteome</keyword>
<reference evidence="8 9" key="1">
    <citation type="submission" date="2016-01" db="EMBL/GenBank/DDBJ databases">
        <title>The new phylogeny of the genus Mycobacterium.</title>
        <authorList>
            <person name="Tarcisio F."/>
            <person name="Conor M."/>
            <person name="Antonella G."/>
            <person name="Elisabetta G."/>
            <person name="Giulia F.S."/>
            <person name="Sara T."/>
            <person name="Anna F."/>
            <person name="Clotilde B."/>
            <person name="Roberto B."/>
            <person name="Veronica D.S."/>
            <person name="Fabio R."/>
            <person name="Monica P."/>
            <person name="Olivier J."/>
            <person name="Enrico T."/>
            <person name="Nicola S."/>
        </authorList>
    </citation>
    <scope>NUCLEOTIDE SEQUENCE [LARGE SCALE GENOMIC DNA]</scope>
    <source>
        <strain evidence="8 9">ATCC 27353</strain>
    </source>
</reference>
<evidence type="ECO:0000256" key="6">
    <source>
        <dbReference type="ARBA" id="ARBA00023717"/>
    </source>
</evidence>
<dbReference type="InterPro" id="IPR029045">
    <property type="entry name" value="ClpP/crotonase-like_dom_sf"/>
</dbReference>
<dbReference type="PROSITE" id="PS00166">
    <property type="entry name" value="ENOYL_COA_HYDRATASE"/>
    <property type="match status" value="1"/>
</dbReference>
<dbReference type="RefSeq" id="WP_085129939.1">
    <property type="nucleotide sequence ID" value="NZ_LQOT01000069.1"/>
</dbReference>
<evidence type="ECO:0000256" key="5">
    <source>
        <dbReference type="ARBA" id="ARBA00023709"/>
    </source>
</evidence>
<dbReference type="EMBL" id="LQOT01000069">
    <property type="protein sequence ID" value="ORV41163.1"/>
    <property type="molecule type" value="Genomic_DNA"/>
</dbReference>
<proteinExistence type="inferred from homology"/>
<dbReference type="Proteomes" id="UP000193465">
    <property type="component" value="Unassembled WGS sequence"/>
</dbReference>
<dbReference type="SUPFAM" id="SSF52096">
    <property type="entry name" value="ClpP/crotonase"/>
    <property type="match status" value="1"/>
</dbReference>
<evidence type="ECO:0000256" key="3">
    <source>
        <dbReference type="ARBA" id="ARBA00022832"/>
    </source>
</evidence>
<evidence type="ECO:0000256" key="2">
    <source>
        <dbReference type="ARBA" id="ARBA00005254"/>
    </source>
</evidence>
<protein>
    <submittedName>
        <fullName evidence="8">Enoyl-CoA hydratase</fullName>
    </submittedName>
</protein>
<evidence type="ECO:0000313" key="9">
    <source>
        <dbReference type="Proteomes" id="UP000193465"/>
    </source>
</evidence>
<organism evidence="8 9">
    <name type="scientific">Mycolicibacter engbaekii</name>
    <dbReference type="NCBI Taxonomy" id="188915"/>
    <lineage>
        <taxon>Bacteria</taxon>
        <taxon>Bacillati</taxon>
        <taxon>Actinomycetota</taxon>
        <taxon>Actinomycetes</taxon>
        <taxon>Mycobacteriales</taxon>
        <taxon>Mycobacteriaceae</taxon>
        <taxon>Mycolicibacter</taxon>
    </lineage>
</organism>
<dbReference type="Pfam" id="PF00378">
    <property type="entry name" value="ECH_1"/>
    <property type="match status" value="1"/>
</dbReference>
<keyword evidence="4" id="KW-0443">Lipid metabolism</keyword>
<name>A0A1X1T9A2_9MYCO</name>
<comment type="catalytic activity">
    <reaction evidence="6">
        <text>a 4-saturated-(3S)-3-hydroxyacyl-CoA = a (3E)-enoyl-CoA + H2O</text>
        <dbReference type="Rhea" id="RHEA:20724"/>
        <dbReference type="ChEBI" id="CHEBI:15377"/>
        <dbReference type="ChEBI" id="CHEBI:58521"/>
        <dbReference type="ChEBI" id="CHEBI:137480"/>
        <dbReference type="EC" id="4.2.1.17"/>
    </reaction>
</comment>
<dbReference type="InterPro" id="IPR001753">
    <property type="entry name" value="Enoyl-CoA_hydra/iso"/>
</dbReference>
<dbReference type="GO" id="GO:0004300">
    <property type="term" value="F:enoyl-CoA hydratase activity"/>
    <property type="evidence" value="ECO:0007669"/>
    <property type="project" value="UniProtKB-EC"/>
</dbReference>
<gene>
    <name evidence="8" type="ORF">AWC02_17230</name>
</gene>
<dbReference type="GO" id="GO:0006635">
    <property type="term" value="P:fatty acid beta-oxidation"/>
    <property type="evidence" value="ECO:0007669"/>
    <property type="project" value="TreeGrafter"/>
</dbReference>
<dbReference type="InterPro" id="IPR018376">
    <property type="entry name" value="Enoyl-CoA_hyd/isom_CS"/>
</dbReference>
<comment type="caution">
    <text evidence="8">The sequence shown here is derived from an EMBL/GenBank/DDBJ whole genome shotgun (WGS) entry which is preliminary data.</text>
</comment>
<evidence type="ECO:0000313" key="8">
    <source>
        <dbReference type="EMBL" id="ORV41163.1"/>
    </source>
</evidence>
<evidence type="ECO:0000256" key="4">
    <source>
        <dbReference type="ARBA" id="ARBA00023098"/>
    </source>
</evidence>
<comment type="similarity">
    <text evidence="2 7">Belongs to the enoyl-CoA hydratase/isomerase family.</text>
</comment>
<evidence type="ECO:0000256" key="7">
    <source>
        <dbReference type="RuleBase" id="RU003707"/>
    </source>
</evidence>
<dbReference type="PANTHER" id="PTHR11941">
    <property type="entry name" value="ENOYL-COA HYDRATASE-RELATED"/>
    <property type="match status" value="1"/>
</dbReference>